<dbReference type="SUPFAM" id="SSF56112">
    <property type="entry name" value="Protein kinase-like (PK-like)"/>
    <property type="match status" value="1"/>
</dbReference>
<feature type="compositionally biased region" description="Polar residues" evidence="1">
    <location>
        <begin position="524"/>
        <end position="535"/>
    </location>
</feature>
<dbReference type="AlphaFoldDB" id="A0A9P8D6S6"/>
<dbReference type="Gene3D" id="1.10.510.10">
    <property type="entry name" value="Transferase(Phosphotransferase) domain 1"/>
    <property type="match status" value="1"/>
</dbReference>
<feature type="compositionally biased region" description="Basic and acidic residues" evidence="1">
    <location>
        <begin position="612"/>
        <end position="621"/>
    </location>
</feature>
<protein>
    <recommendedName>
        <fullName evidence="2">Protein kinase domain-containing protein</fullName>
    </recommendedName>
</protein>
<dbReference type="EMBL" id="JAHBCI010000010">
    <property type="protein sequence ID" value="KAG9496374.1"/>
    <property type="molecule type" value="Genomic_DNA"/>
</dbReference>
<evidence type="ECO:0000313" key="4">
    <source>
        <dbReference type="Proteomes" id="UP000827133"/>
    </source>
</evidence>
<dbReference type="PANTHER" id="PTHR33112">
    <property type="entry name" value="DOMAIN PROTEIN, PUTATIVE-RELATED"/>
    <property type="match status" value="1"/>
</dbReference>
<sequence length="1265" mass="143376">MAPKPAEQIRHELVFSEFYNAPAKFCPEGSLDKLMEKEFILRALSKRPANISPERLEKTTTFISEKARRIFAIWISIGFRYKLYEVMELFMNNKACDAGLPFTEKELSKITVESLQDDEDYCEAVDVTNFLLRQWEFCAPVFSAEKENHDVDEKAILPFTEKHSTTAREGAFGEVMKYAIHKSHIHTEKLNITDIYDLNKMPRPKYVAVKRIKLEAREDKEINITGWEKEVRALWKMREFNQEHIVKFITAFRRKDEHYLILEWANGGNLRNLWESFRRELSPELIKDAFGQLLGLSEALSQVHQPELKDKWPNRHFRHGDLKPENILWFRDSNDPRKIGTLKIGDWGLAKQHQDLTQVRTKKTSTGFGTRLYEPPEEVTVKNNNLLVPDPKDPNGKTARKRSRLYDVWAMGCIWFEFLVWLMYGQDGLARLKSGFDRVKSDFIRFYEIDEKDVAKVHRVVKEWMDHMAEDKVCKVGQTALGDLLELIRDRLLVVELPDGFGSAVDLSSQPRPSSQPLASRQQTQGPSVSENPQAPLSIPGIKVEDTEAANDQSLPRTQEDFVPKPLPTNRKRRIRSADLYDQMAIIVSEDNLVNNAQYWLSGAPRSPLGDTTRDTGRRNETSTAQFPSSPSGGLSVTQAQTLALTERLDEDWKRIIDNDMADSIMSSLKAKGLLDANIPEPAKLCQICRTFRNDVWRPIFSISYTVEHLERNSSSNACGLCSVLLKLTQQAGNKSPFVHLSRERSTILLNSYTPVATLFRSSDLKTEIDSQIQVGLPTRPSAGSTAYLDIIRQWLLTCDDSHSMCRRDSNNFGSSGTSKRLPTRVIAVGKDGNEKVRLIETDSSNEGEWVALSHQWGTGTQFRTLRTNVDAHRAGISMEELPATFRDSVIMTRALGCPYLWIDSICIIQGPDGDFSQEAKRMEQVYSGAYCVLAASRSPGHSAGFLGPRKEALSVTLRGEGSEPFYLREIIDDFQSHVLEGSLNGRGWVLQEHALARRTIYFTEHQTYFECGDGVHCESIQRATFLGDPNFPLLMMEADRGAKILGYQDLYKLYSGLALTRPSDRPWAINGLQERIISALQIQGQFGVFFEDRPGGRRRGLLRRSLLWCRSETVASLDRISFPAGSGALMVPSWSWMAYSGSIDYIAAEFGGTEWEPLQSQWDSGDERTDSGVLVGLARDYDVEDTDSMLVFDSPLDVKKAGTLCIVLGKQKGDMSYFEKVHYVLLVQPMPPLSDTRRTSYERVGAGTLLGKCIKGGKREVYVY</sequence>
<dbReference type="InterPro" id="IPR000719">
    <property type="entry name" value="Prot_kinase_dom"/>
</dbReference>
<dbReference type="Pfam" id="PF00069">
    <property type="entry name" value="Pkinase"/>
    <property type="match status" value="1"/>
</dbReference>
<dbReference type="PANTHER" id="PTHR33112:SF10">
    <property type="entry name" value="TOL"/>
    <property type="match status" value="1"/>
</dbReference>
<feature type="region of interest" description="Disordered" evidence="1">
    <location>
        <begin position="505"/>
        <end position="570"/>
    </location>
</feature>
<evidence type="ECO:0000313" key="3">
    <source>
        <dbReference type="EMBL" id="KAG9496374.1"/>
    </source>
</evidence>
<feature type="region of interest" description="Disordered" evidence="1">
    <location>
        <begin position="602"/>
        <end position="636"/>
    </location>
</feature>
<accession>A0A9P8D6S6</accession>
<reference evidence="3" key="1">
    <citation type="journal article" date="2021" name="Mol. Plant Microbe Interact.">
        <title>Telomere to telomere genome assembly of Fusarium musae F31, causal agent of crown rot disease of banana.</title>
        <authorList>
            <person name="Degradi L."/>
            <person name="Tava V."/>
            <person name="Kunova A."/>
            <person name="Cortesi P."/>
            <person name="Saracchi M."/>
            <person name="Pasquali M."/>
        </authorList>
    </citation>
    <scope>NUCLEOTIDE SEQUENCE</scope>
    <source>
        <strain evidence="3">F31</strain>
    </source>
</reference>
<name>A0A9P8D6S6_9HYPO</name>
<feature type="compositionally biased region" description="Low complexity" evidence="1">
    <location>
        <begin position="507"/>
        <end position="523"/>
    </location>
</feature>
<gene>
    <name evidence="3" type="ORF">J7337_012962</name>
</gene>
<dbReference type="Pfam" id="PF06985">
    <property type="entry name" value="HET"/>
    <property type="match status" value="1"/>
</dbReference>
<dbReference type="GO" id="GO:0005524">
    <property type="term" value="F:ATP binding"/>
    <property type="evidence" value="ECO:0007669"/>
    <property type="project" value="InterPro"/>
</dbReference>
<dbReference type="RefSeq" id="XP_044675374.1">
    <property type="nucleotide sequence ID" value="XM_044830458.1"/>
</dbReference>
<feature type="domain" description="Protein kinase" evidence="2">
    <location>
        <begin position="161"/>
        <end position="587"/>
    </location>
</feature>
<dbReference type="InterPro" id="IPR010730">
    <property type="entry name" value="HET"/>
</dbReference>
<dbReference type="CDD" id="cd00180">
    <property type="entry name" value="PKc"/>
    <property type="match status" value="1"/>
</dbReference>
<organism evidence="3 4">
    <name type="scientific">Fusarium musae</name>
    <dbReference type="NCBI Taxonomy" id="1042133"/>
    <lineage>
        <taxon>Eukaryota</taxon>
        <taxon>Fungi</taxon>
        <taxon>Dikarya</taxon>
        <taxon>Ascomycota</taxon>
        <taxon>Pezizomycotina</taxon>
        <taxon>Sordariomycetes</taxon>
        <taxon>Hypocreomycetidae</taxon>
        <taxon>Hypocreales</taxon>
        <taxon>Nectriaceae</taxon>
        <taxon>Fusarium</taxon>
    </lineage>
</organism>
<dbReference type="GO" id="GO:0004672">
    <property type="term" value="F:protein kinase activity"/>
    <property type="evidence" value="ECO:0007669"/>
    <property type="project" value="InterPro"/>
</dbReference>
<keyword evidence="4" id="KW-1185">Reference proteome</keyword>
<feature type="compositionally biased region" description="Polar residues" evidence="1">
    <location>
        <begin position="622"/>
        <end position="636"/>
    </location>
</feature>
<dbReference type="Proteomes" id="UP000827133">
    <property type="component" value="Unassembled WGS sequence"/>
</dbReference>
<evidence type="ECO:0000259" key="2">
    <source>
        <dbReference type="PROSITE" id="PS50011"/>
    </source>
</evidence>
<dbReference type="KEGG" id="fmu:J7337_012962"/>
<proteinExistence type="predicted"/>
<dbReference type="InterPro" id="IPR011009">
    <property type="entry name" value="Kinase-like_dom_sf"/>
</dbReference>
<dbReference type="Gene3D" id="3.30.200.20">
    <property type="entry name" value="Phosphorylase Kinase, domain 1"/>
    <property type="match status" value="1"/>
</dbReference>
<evidence type="ECO:0000256" key="1">
    <source>
        <dbReference type="SAM" id="MobiDB-lite"/>
    </source>
</evidence>
<comment type="caution">
    <text evidence="3">The sequence shown here is derived from an EMBL/GenBank/DDBJ whole genome shotgun (WGS) entry which is preliminary data.</text>
</comment>
<dbReference type="GeneID" id="68320818"/>
<dbReference type="SMART" id="SM00220">
    <property type="entry name" value="S_TKc"/>
    <property type="match status" value="1"/>
</dbReference>
<dbReference type="PROSITE" id="PS50011">
    <property type="entry name" value="PROTEIN_KINASE_DOM"/>
    <property type="match status" value="1"/>
</dbReference>